<sequence length="393" mass="42013">MSFRFQPWLGCRELCRAVRGWKVRCAPRRGRSDPHRERPEPSPGVRTQDCGPGSSGGSSRCGSSTVERARGSPHPGRGTRSAPVRGRGAGVVHLSTAPSSLFLFSSKRRNVRSSSKACELWGQPSFGLVERPAPVWMTTGSNRGLRQPGGGQLLASSSCSTTIPSCPHPHPQSDPRLYPSPGGSRVLHRSGCGQSCGNSVGNRSEPCGQDVHSLWMEWGKGLVNPGDRISVDSRPFRTLFCHRGEVKPTGPRRKLLPVNVPGPTHRDRTNTESGELAAQPLRPGVRRPPPNPVSFCRPPPAAPHRPSRNPADPLPRVKTCGIRPDKTCGIRPPEPPGGVPGRGGAGSGRRNFTAGAGGRERAALSESASARGPGNHTGGPEKCRQRPNERLTF</sequence>
<evidence type="ECO:0000313" key="2">
    <source>
        <dbReference type="EMBL" id="SFS84973.1"/>
    </source>
</evidence>
<accession>A0A1I6T740</accession>
<dbReference type="EMBL" id="FOZX01000006">
    <property type="protein sequence ID" value="SFS84973.1"/>
    <property type="molecule type" value="Genomic_DNA"/>
</dbReference>
<feature type="compositionally biased region" description="Basic and acidic residues" evidence="1">
    <location>
        <begin position="30"/>
        <end position="40"/>
    </location>
</feature>
<proteinExistence type="predicted"/>
<feature type="compositionally biased region" description="Pro residues" evidence="1">
    <location>
        <begin position="286"/>
        <end position="303"/>
    </location>
</feature>
<feature type="compositionally biased region" description="Low complexity" evidence="1">
    <location>
        <begin position="153"/>
        <end position="165"/>
    </location>
</feature>
<gene>
    <name evidence="2" type="ORF">SAMN05660874_03717</name>
</gene>
<feature type="region of interest" description="Disordered" evidence="1">
    <location>
        <begin position="144"/>
        <end position="190"/>
    </location>
</feature>
<evidence type="ECO:0000313" key="3">
    <source>
        <dbReference type="Proteomes" id="UP000198852"/>
    </source>
</evidence>
<evidence type="ECO:0000256" key="1">
    <source>
        <dbReference type="SAM" id="MobiDB-lite"/>
    </source>
</evidence>
<feature type="region of interest" description="Disordered" evidence="1">
    <location>
        <begin position="27"/>
        <end position="86"/>
    </location>
</feature>
<protein>
    <submittedName>
        <fullName evidence="2">Uncharacterized protein</fullName>
    </submittedName>
</protein>
<feature type="compositionally biased region" description="Basic and acidic residues" evidence="1">
    <location>
        <begin position="379"/>
        <end position="393"/>
    </location>
</feature>
<dbReference type="Proteomes" id="UP000198852">
    <property type="component" value="Unassembled WGS sequence"/>
</dbReference>
<name>A0A1I6T740_9PSEU</name>
<reference evidence="3" key="1">
    <citation type="submission" date="2016-10" db="EMBL/GenBank/DDBJ databases">
        <authorList>
            <person name="Varghese N."/>
            <person name="Submissions S."/>
        </authorList>
    </citation>
    <scope>NUCLEOTIDE SEQUENCE [LARGE SCALE GENOMIC DNA]</scope>
    <source>
        <strain evidence="3">DSM 44771</strain>
    </source>
</reference>
<keyword evidence="3" id="KW-1185">Reference proteome</keyword>
<feature type="region of interest" description="Disordered" evidence="1">
    <location>
        <begin position="248"/>
        <end position="393"/>
    </location>
</feature>
<organism evidence="2 3">
    <name type="scientific">Saccharopolyspora flava</name>
    <dbReference type="NCBI Taxonomy" id="95161"/>
    <lineage>
        <taxon>Bacteria</taxon>
        <taxon>Bacillati</taxon>
        <taxon>Actinomycetota</taxon>
        <taxon>Actinomycetes</taxon>
        <taxon>Pseudonocardiales</taxon>
        <taxon>Pseudonocardiaceae</taxon>
        <taxon>Saccharopolyspora</taxon>
    </lineage>
</organism>
<dbReference type="AlphaFoldDB" id="A0A1I6T740"/>